<accession>A0ABR2IIP2</accession>
<feature type="compositionally biased region" description="Basic and acidic residues" evidence="1">
    <location>
        <begin position="246"/>
        <end position="255"/>
    </location>
</feature>
<reference evidence="2 3" key="1">
    <citation type="journal article" date="2024" name="IMA Fungus">
        <title>Apiospora arundinis, a panoply of carbohydrate-active enzymes and secondary metabolites.</title>
        <authorList>
            <person name="Sorensen T."/>
            <person name="Petersen C."/>
            <person name="Muurmann A.T."/>
            <person name="Christiansen J.V."/>
            <person name="Brundto M.L."/>
            <person name="Overgaard C.K."/>
            <person name="Boysen A.T."/>
            <person name="Wollenberg R.D."/>
            <person name="Larsen T.O."/>
            <person name="Sorensen J.L."/>
            <person name="Nielsen K.L."/>
            <person name="Sondergaard T.E."/>
        </authorList>
    </citation>
    <scope>NUCLEOTIDE SEQUENCE [LARGE SCALE GENOMIC DNA]</scope>
    <source>
        <strain evidence="2 3">AAU 773</strain>
    </source>
</reference>
<proteinExistence type="predicted"/>
<dbReference type="EMBL" id="JAPCWZ010000005">
    <property type="protein sequence ID" value="KAK8863455.1"/>
    <property type="molecule type" value="Genomic_DNA"/>
</dbReference>
<organism evidence="2 3">
    <name type="scientific">Apiospora arundinis</name>
    <dbReference type="NCBI Taxonomy" id="335852"/>
    <lineage>
        <taxon>Eukaryota</taxon>
        <taxon>Fungi</taxon>
        <taxon>Dikarya</taxon>
        <taxon>Ascomycota</taxon>
        <taxon>Pezizomycotina</taxon>
        <taxon>Sordariomycetes</taxon>
        <taxon>Xylariomycetidae</taxon>
        <taxon>Amphisphaeriales</taxon>
        <taxon>Apiosporaceae</taxon>
        <taxon>Apiospora</taxon>
    </lineage>
</organism>
<protein>
    <submittedName>
        <fullName evidence="2">Uncharacterized protein</fullName>
    </submittedName>
</protein>
<evidence type="ECO:0000313" key="2">
    <source>
        <dbReference type="EMBL" id="KAK8863455.1"/>
    </source>
</evidence>
<evidence type="ECO:0000313" key="3">
    <source>
        <dbReference type="Proteomes" id="UP001390339"/>
    </source>
</evidence>
<evidence type="ECO:0000256" key="1">
    <source>
        <dbReference type="SAM" id="MobiDB-lite"/>
    </source>
</evidence>
<comment type="caution">
    <text evidence="2">The sequence shown here is derived from an EMBL/GenBank/DDBJ whole genome shotgun (WGS) entry which is preliminary data.</text>
</comment>
<dbReference type="Proteomes" id="UP001390339">
    <property type="component" value="Unassembled WGS sequence"/>
</dbReference>
<feature type="region of interest" description="Disordered" evidence="1">
    <location>
        <begin position="244"/>
        <end position="280"/>
    </location>
</feature>
<sequence>MQQTSPRTVKVVLTYWDSDYRENRYVKSRVDHLQQVLKDRFGFKVSCHGLDQDADPENNNQQIELANFLLQQAGDARPRRDPLHIISHPIVPGGSKLTGKDLLFFIYIGSSEQSQKRNCLLRPVSDSERGVRVDFDAVRRNVLNKLAPEVLMILDCPYHSRVSGDSRLDQRRVNVLHVEKREVITSSIQTPDLVLTRALANILDRAAREPLGLELTSLTLFVRLEMEMSTCVASPVRSLLHSKSRNVHDEKETRRSIINLSRPAAGPPLRDSLRSNRAVKPPARPNYAALVMGFSIRSLTQRQMACGRRASGKS</sequence>
<keyword evidence="3" id="KW-1185">Reference proteome</keyword>
<gene>
    <name evidence="2" type="ORF">PGQ11_009690</name>
</gene>
<name>A0ABR2IIP2_9PEZI</name>